<protein>
    <recommendedName>
        <fullName evidence="4">Lipoprotein</fullName>
    </recommendedName>
</protein>
<feature type="region of interest" description="Disordered" evidence="1">
    <location>
        <begin position="126"/>
        <end position="156"/>
    </location>
</feature>
<proteinExistence type="predicted"/>
<reference evidence="2 3" key="1">
    <citation type="submission" date="2022-06" db="EMBL/GenBank/DDBJ databases">
        <title>Rhizosaccharibacter gen. nov. sp. nov. KSS12, endophytic bacteria isolated from sugarcane.</title>
        <authorList>
            <person name="Pitiwittayakul N."/>
        </authorList>
    </citation>
    <scope>NUCLEOTIDE SEQUENCE [LARGE SCALE GENOMIC DNA]</scope>
    <source>
        <strain evidence="2 3">KSS12</strain>
    </source>
</reference>
<evidence type="ECO:0008006" key="4">
    <source>
        <dbReference type="Google" id="ProtNLM"/>
    </source>
</evidence>
<comment type="caution">
    <text evidence="2">The sequence shown here is derived from an EMBL/GenBank/DDBJ whole genome shotgun (WGS) entry which is preliminary data.</text>
</comment>
<accession>A0ABT1VY97</accession>
<evidence type="ECO:0000256" key="1">
    <source>
        <dbReference type="SAM" id="MobiDB-lite"/>
    </source>
</evidence>
<evidence type="ECO:0000313" key="2">
    <source>
        <dbReference type="EMBL" id="MCQ8241315.1"/>
    </source>
</evidence>
<sequence length="156" mass="16942">MSWSDGPRRLATSITTDPRHQPGCVRRVGAPWWLLLTPGLGGCVPATIFPLTAGLGTDVAVFHRTLPDLAYSAITGKDCSLVRLDRDQSYCKPVEPPVPPQPFCTRSLGRIDCWAEPALLADHPAQVAQGPDRLTPDQDRARLARWPAELTTPSAP</sequence>
<organism evidence="2 3">
    <name type="scientific">Rhizosaccharibacter radicis</name>
    <dbReference type="NCBI Taxonomy" id="2782605"/>
    <lineage>
        <taxon>Bacteria</taxon>
        <taxon>Pseudomonadati</taxon>
        <taxon>Pseudomonadota</taxon>
        <taxon>Alphaproteobacteria</taxon>
        <taxon>Acetobacterales</taxon>
        <taxon>Acetobacteraceae</taxon>
        <taxon>Rhizosaccharibacter</taxon>
    </lineage>
</organism>
<gene>
    <name evidence="2" type="ORF">NFI88_10740</name>
</gene>
<dbReference type="EMBL" id="JAMZEJ010000006">
    <property type="protein sequence ID" value="MCQ8241315.1"/>
    <property type="molecule type" value="Genomic_DNA"/>
</dbReference>
<name>A0ABT1VY97_9PROT</name>
<dbReference type="RefSeq" id="WP_422920058.1">
    <property type="nucleotide sequence ID" value="NZ_JAMZEJ010000006.1"/>
</dbReference>
<dbReference type="Proteomes" id="UP001524547">
    <property type="component" value="Unassembled WGS sequence"/>
</dbReference>
<keyword evidence="3" id="KW-1185">Reference proteome</keyword>
<evidence type="ECO:0000313" key="3">
    <source>
        <dbReference type="Proteomes" id="UP001524547"/>
    </source>
</evidence>